<keyword evidence="2" id="KW-1185">Reference proteome</keyword>
<evidence type="ECO:0000313" key="2">
    <source>
        <dbReference type="Proteomes" id="UP000886523"/>
    </source>
</evidence>
<comment type="caution">
    <text evidence="1">The sequence shown here is derived from an EMBL/GenBank/DDBJ whole genome shotgun (WGS) entry which is preliminary data.</text>
</comment>
<gene>
    <name evidence="1" type="ORF">BS47DRAFT_1383281</name>
</gene>
<evidence type="ECO:0000313" key="1">
    <source>
        <dbReference type="EMBL" id="KAF9511730.1"/>
    </source>
</evidence>
<name>A0A9P6ATM1_9AGAM</name>
<reference evidence="1" key="1">
    <citation type="journal article" date="2020" name="Nat. Commun.">
        <title>Large-scale genome sequencing of mycorrhizal fungi provides insights into the early evolution of symbiotic traits.</title>
        <authorList>
            <person name="Miyauchi S."/>
            <person name="Kiss E."/>
            <person name="Kuo A."/>
            <person name="Drula E."/>
            <person name="Kohler A."/>
            <person name="Sanchez-Garcia M."/>
            <person name="Morin E."/>
            <person name="Andreopoulos B."/>
            <person name="Barry K.W."/>
            <person name="Bonito G."/>
            <person name="Buee M."/>
            <person name="Carver A."/>
            <person name="Chen C."/>
            <person name="Cichocki N."/>
            <person name="Clum A."/>
            <person name="Culley D."/>
            <person name="Crous P.W."/>
            <person name="Fauchery L."/>
            <person name="Girlanda M."/>
            <person name="Hayes R.D."/>
            <person name="Keri Z."/>
            <person name="LaButti K."/>
            <person name="Lipzen A."/>
            <person name="Lombard V."/>
            <person name="Magnuson J."/>
            <person name="Maillard F."/>
            <person name="Murat C."/>
            <person name="Nolan M."/>
            <person name="Ohm R.A."/>
            <person name="Pangilinan J."/>
            <person name="Pereira M.F."/>
            <person name="Perotto S."/>
            <person name="Peter M."/>
            <person name="Pfister S."/>
            <person name="Riley R."/>
            <person name="Sitrit Y."/>
            <person name="Stielow J.B."/>
            <person name="Szollosi G."/>
            <person name="Zifcakova L."/>
            <person name="Stursova M."/>
            <person name="Spatafora J.W."/>
            <person name="Tedersoo L."/>
            <person name="Vaario L.M."/>
            <person name="Yamada A."/>
            <person name="Yan M."/>
            <person name="Wang P."/>
            <person name="Xu J."/>
            <person name="Bruns T."/>
            <person name="Baldrian P."/>
            <person name="Vilgalys R."/>
            <person name="Dunand C."/>
            <person name="Henrissat B."/>
            <person name="Grigoriev I.V."/>
            <person name="Hibbett D."/>
            <person name="Nagy L.G."/>
            <person name="Martin F.M."/>
        </authorList>
    </citation>
    <scope>NUCLEOTIDE SEQUENCE</scope>
    <source>
        <strain evidence="1">UP504</strain>
    </source>
</reference>
<dbReference type="AlphaFoldDB" id="A0A9P6ATM1"/>
<dbReference type="OrthoDB" id="3226064at2759"/>
<dbReference type="Proteomes" id="UP000886523">
    <property type="component" value="Unassembled WGS sequence"/>
</dbReference>
<sequence>MSPLSNFVQIAGEEAWRRQSQIKMQDHVWRSLFLNTFDDPQKNNESHSLETPVQVVYQAAHVLRLVGERYDAMGELWDNIAKETWDMGLIKAFKACATTLRSSIDPNRQRPGAPRIFRFSESLMAKPECPFTHKIFLALAAPIKVKCGPQTGTHSRHVLDRFRLRSTNPRSMVQPWEPHVHANAPVLPAEWAKLEISRVVDDSGQGIIHSCSGPIWEGVRERQFPILVNTRGNSNHTNIGII</sequence>
<accession>A0A9P6ATM1</accession>
<proteinExistence type="predicted"/>
<organism evidence="1 2">
    <name type="scientific">Hydnum rufescens UP504</name>
    <dbReference type="NCBI Taxonomy" id="1448309"/>
    <lineage>
        <taxon>Eukaryota</taxon>
        <taxon>Fungi</taxon>
        <taxon>Dikarya</taxon>
        <taxon>Basidiomycota</taxon>
        <taxon>Agaricomycotina</taxon>
        <taxon>Agaricomycetes</taxon>
        <taxon>Cantharellales</taxon>
        <taxon>Hydnaceae</taxon>
        <taxon>Hydnum</taxon>
    </lineage>
</organism>
<protein>
    <submittedName>
        <fullName evidence="1">Uncharacterized protein</fullName>
    </submittedName>
</protein>
<dbReference type="EMBL" id="MU128996">
    <property type="protein sequence ID" value="KAF9511730.1"/>
    <property type="molecule type" value="Genomic_DNA"/>
</dbReference>